<accession>A0A2Z3HRS7</accession>
<evidence type="ECO:0000256" key="2">
    <source>
        <dbReference type="ARBA" id="ARBA00022692"/>
    </source>
</evidence>
<dbReference type="KEGG" id="phb:HYN04_12710"/>
<evidence type="ECO:0000256" key="6">
    <source>
        <dbReference type="SAM" id="Phobius"/>
    </source>
</evidence>
<evidence type="ECO:0000313" key="9">
    <source>
        <dbReference type="Proteomes" id="UP000247763"/>
    </source>
</evidence>
<feature type="region of interest" description="Disordered" evidence="5">
    <location>
        <begin position="455"/>
        <end position="504"/>
    </location>
</feature>
<feature type="compositionally biased region" description="Basic and acidic residues" evidence="5">
    <location>
        <begin position="431"/>
        <end position="441"/>
    </location>
</feature>
<dbReference type="Gene3D" id="1.25.40.10">
    <property type="entry name" value="Tetratricopeptide repeat domain"/>
    <property type="match status" value="1"/>
</dbReference>
<dbReference type="GO" id="GO:0016020">
    <property type="term" value="C:membrane"/>
    <property type="evidence" value="ECO:0007669"/>
    <property type="project" value="UniProtKB-SubCell"/>
</dbReference>
<evidence type="ECO:0000259" key="7">
    <source>
        <dbReference type="Pfam" id="PF07219"/>
    </source>
</evidence>
<gene>
    <name evidence="8" type="ORF">HYN04_12710</name>
</gene>
<feature type="transmembrane region" description="Helical" evidence="6">
    <location>
        <begin position="46"/>
        <end position="66"/>
    </location>
</feature>
<reference evidence="9" key="1">
    <citation type="submission" date="2018-05" db="EMBL/GenBank/DDBJ databases">
        <title>Genome sequencing of Phenylobacterium sp. HYN0004.</title>
        <authorList>
            <person name="Yi H."/>
            <person name="Baek C."/>
        </authorList>
    </citation>
    <scope>NUCLEOTIDE SEQUENCE [LARGE SCALE GENOMIC DNA]</scope>
    <source>
        <strain evidence="9">HYN0004</strain>
    </source>
</reference>
<dbReference type="SUPFAM" id="SSF48452">
    <property type="entry name" value="TPR-like"/>
    <property type="match status" value="2"/>
</dbReference>
<dbReference type="EMBL" id="CP029479">
    <property type="protein sequence ID" value="AWM78537.1"/>
    <property type="molecule type" value="Genomic_DNA"/>
</dbReference>
<feature type="region of interest" description="Disordered" evidence="5">
    <location>
        <begin position="431"/>
        <end position="450"/>
    </location>
</feature>
<evidence type="ECO:0000256" key="1">
    <source>
        <dbReference type="ARBA" id="ARBA00004370"/>
    </source>
</evidence>
<evidence type="ECO:0000256" key="5">
    <source>
        <dbReference type="SAM" id="MobiDB-lite"/>
    </source>
</evidence>
<dbReference type="InterPro" id="IPR010817">
    <property type="entry name" value="HemY_N"/>
</dbReference>
<keyword evidence="4 6" id="KW-0472">Membrane</keyword>
<evidence type="ECO:0000313" key="8">
    <source>
        <dbReference type="EMBL" id="AWM78537.1"/>
    </source>
</evidence>
<feature type="domain" description="HemY N-terminal" evidence="7">
    <location>
        <begin position="26"/>
        <end position="131"/>
    </location>
</feature>
<proteinExistence type="predicted"/>
<evidence type="ECO:0000256" key="3">
    <source>
        <dbReference type="ARBA" id="ARBA00022989"/>
    </source>
</evidence>
<keyword evidence="3 6" id="KW-1133">Transmembrane helix</keyword>
<organism evidence="8 9">
    <name type="scientific">Phenylobacterium parvum</name>
    <dbReference type="NCBI Taxonomy" id="2201350"/>
    <lineage>
        <taxon>Bacteria</taxon>
        <taxon>Pseudomonadati</taxon>
        <taxon>Pseudomonadota</taxon>
        <taxon>Alphaproteobacteria</taxon>
        <taxon>Caulobacterales</taxon>
        <taxon>Caulobacteraceae</taxon>
        <taxon>Phenylobacterium</taxon>
    </lineage>
</organism>
<keyword evidence="9" id="KW-1185">Reference proteome</keyword>
<keyword evidence="2 6" id="KW-0812">Transmembrane</keyword>
<evidence type="ECO:0000256" key="4">
    <source>
        <dbReference type="ARBA" id="ARBA00023136"/>
    </source>
</evidence>
<dbReference type="Pfam" id="PF07219">
    <property type="entry name" value="HemY_N"/>
    <property type="match status" value="1"/>
</dbReference>
<name>A0A2Z3HRS7_9CAUL</name>
<dbReference type="OrthoDB" id="9798343at2"/>
<dbReference type="RefSeq" id="WP_110451103.1">
    <property type="nucleotide sequence ID" value="NZ_CP029479.1"/>
</dbReference>
<protein>
    <submittedName>
        <fullName evidence="8">Heme biosynthesis protein HemY</fullName>
    </submittedName>
</protein>
<feature type="compositionally biased region" description="Pro residues" evidence="5">
    <location>
        <begin position="482"/>
        <end position="491"/>
    </location>
</feature>
<dbReference type="Proteomes" id="UP000247763">
    <property type="component" value="Chromosome"/>
</dbReference>
<sequence length="504" mass="53762">MIRSAVFLILAALAAAFALSLAGESGRASIVWLGWRTDTTATTLLILVLLVSFLAFSAWRLVLWVAETPRRAAAARAESRRRQEIEALTRGFTAVAAGDGAEARRLAAKAADLSAEAPALARLLSARAAETAEDPAAAEAAWTAMLAFPDLRLAARRGLTTLALTRGDRASAVQHAEAAFALARTARWAWRVLLEARLEAGDWEAARDLLKTGQDRRIVSPEVAERGRAALLAASAAQLDLTGDVRARSRAADYALEAARLQPGFAPGVVMAARLLSGQGKAGRAAQVIENAWKVAPHPALWLALRDLKTQETPRERAGRLATLAALNPGARESRILTVEAALTGGDAARAVELARGLEAEPLTARIAGLMARAAFAAGRPDEARVWRGRGIAAPGEPDWSDLDPEGRAFAYQPADWARLAVSFAETGELIHPRHERREPGLSDLPDLPMSYAEQDFTGLEAPAPFPIGEGLQGEEDDEPDLIPPPAAPPPARRRLARPPRDAK</sequence>
<comment type="subcellular location">
    <subcellularLocation>
        <location evidence="1">Membrane</location>
    </subcellularLocation>
</comment>
<dbReference type="InterPro" id="IPR011990">
    <property type="entry name" value="TPR-like_helical_dom_sf"/>
</dbReference>
<dbReference type="AlphaFoldDB" id="A0A2Z3HRS7"/>